<evidence type="ECO:0000313" key="1">
    <source>
        <dbReference type="EMBL" id="PWN46440.1"/>
    </source>
</evidence>
<reference evidence="1 2" key="1">
    <citation type="journal article" date="2018" name="Mol. Biol. Evol.">
        <title>Broad Genomic Sampling Reveals a Smut Pathogenic Ancestry of the Fungal Clade Ustilaginomycotina.</title>
        <authorList>
            <person name="Kijpornyongpan T."/>
            <person name="Mondo S.J."/>
            <person name="Barry K."/>
            <person name="Sandor L."/>
            <person name="Lee J."/>
            <person name="Lipzen A."/>
            <person name="Pangilinan J."/>
            <person name="LaButti K."/>
            <person name="Hainaut M."/>
            <person name="Henrissat B."/>
            <person name="Grigoriev I.V."/>
            <person name="Spatafora J.W."/>
            <person name="Aime M.C."/>
        </authorList>
    </citation>
    <scope>NUCLEOTIDE SEQUENCE [LARGE SCALE GENOMIC DNA]</scope>
    <source>
        <strain evidence="1 2">MCA 4658</strain>
    </source>
</reference>
<dbReference type="EMBL" id="KZ819351">
    <property type="protein sequence ID" value="PWN46440.1"/>
    <property type="molecule type" value="Genomic_DNA"/>
</dbReference>
<dbReference type="AlphaFoldDB" id="A0A316W934"/>
<protein>
    <submittedName>
        <fullName evidence="1">Uncharacterized protein</fullName>
    </submittedName>
</protein>
<gene>
    <name evidence="1" type="ORF">IE81DRAFT_319345</name>
</gene>
<dbReference type="Proteomes" id="UP000245783">
    <property type="component" value="Unassembled WGS sequence"/>
</dbReference>
<dbReference type="RefSeq" id="XP_025373600.1">
    <property type="nucleotide sequence ID" value="XM_025512697.1"/>
</dbReference>
<name>A0A316W934_9BASI</name>
<organism evidence="1 2">
    <name type="scientific">Ceraceosorus guamensis</name>
    <dbReference type="NCBI Taxonomy" id="1522189"/>
    <lineage>
        <taxon>Eukaryota</taxon>
        <taxon>Fungi</taxon>
        <taxon>Dikarya</taxon>
        <taxon>Basidiomycota</taxon>
        <taxon>Ustilaginomycotina</taxon>
        <taxon>Exobasidiomycetes</taxon>
        <taxon>Ceraceosorales</taxon>
        <taxon>Ceraceosoraceae</taxon>
        <taxon>Ceraceosorus</taxon>
    </lineage>
</organism>
<dbReference type="InParanoid" id="A0A316W934"/>
<dbReference type="GeneID" id="37034567"/>
<evidence type="ECO:0000313" key="2">
    <source>
        <dbReference type="Proteomes" id="UP000245783"/>
    </source>
</evidence>
<proteinExistence type="predicted"/>
<sequence length="150" mass="17258">MQSLIRTFAPARPTPRSAARETQNATWVYSGDCSSGTLVTRELDDCMETLSPVRYDRTLRQATRRESWKARMQVHFDHRMCRRTLPIIRSIVITIECTLRLNGWRRQVLLSIDLRRCKASEGREPLCPSVILFGTSLGSDRLRPADPKII</sequence>
<keyword evidence="2" id="KW-1185">Reference proteome</keyword>
<accession>A0A316W934</accession>